<name>A0A249KAE3_9ACTN</name>
<keyword evidence="1" id="KW-0812">Transmembrane</keyword>
<sequence length="240" mass="27043">MGSGFIYLIIICMWAAYFLPQWLSKHEDTSGKAIERYKNAMQVVGENNGSIKTEENIEDNSKVFFKRRMIFGSIVSLLTISLIYAGIGFLDWTTTLVPATALLIYLVNVRKQVVASQLKVRRLRALEKITNSKIPTTVIPEPVKEKSSNEHWVPFSERSEITGVVVVPKDRKGWQPTQLPKPVYTSAAKAIPSKRIIDLTTTGQWSAEQERIKALSGRDDDLFDQAILTDTAEDERAVNQ</sequence>
<keyword evidence="1" id="KW-0472">Membrane</keyword>
<feature type="transmembrane region" description="Helical" evidence="1">
    <location>
        <begin position="96"/>
        <end position="114"/>
    </location>
</feature>
<keyword evidence="3" id="KW-1185">Reference proteome</keyword>
<evidence type="ECO:0000256" key="1">
    <source>
        <dbReference type="SAM" id="Phobius"/>
    </source>
</evidence>
<accession>A0A249KAE3</accession>
<protein>
    <submittedName>
        <fullName evidence="2">Uncharacterized protein</fullName>
    </submittedName>
</protein>
<proteinExistence type="predicted"/>
<dbReference type="EMBL" id="CP016771">
    <property type="protein sequence ID" value="ASY13732.1"/>
    <property type="molecule type" value="Genomic_DNA"/>
</dbReference>
<feature type="transmembrane region" description="Helical" evidence="1">
    <location>
        <begin position="70"/>
        <end position="90"/>
    </location>
</feature>
<organism evidence="2 3">
    <name type="scientific">Candidatus Nanopelagicus hibericus</name>
    <dbReference type="NCBI Taxonomy" id="1884915"/>
    <lineage>
        <taxon>Bacteria</taxon>
        <taxon>Bacillati</taxon>
        <taxon>Actinomycetota</taxon>
        <taxon>Actinomycetes</taxon>
        <taxon>Candidatus Nanopelagicales</taxon>
        <taxon>Candidatus Nanopelagicaceae</taxon>
        <taxon>Candidatus Nanopelagicus</taxon>
    </lineage>
</organism>
<evidence type="ECO:0000313" key="3">
    <source>
        <dbReference type="Proteomes" id="UP000217171"/>
    </source>
</evidence>
<dbReference type="AlphaFoldDB" id="A0A249KAE3"/>
<dbReference type="Proteomes" id="UP000217171">
    <property type="component" value="Chromosome"/>
</dbReference>
<feature type="transmembrane region" description="Helical" evidence="1">
    <location>
        <begin position="6"/>
        <end position="23"/>
    </location>
</feature>
<reference evidence="2 3" key="1">
    <citation type="submission" date="2016-07" db="EMBL/GenBank/DDBJ databases">
        <title>High microdiversification within the ubiquitous acI lineage of Actinobacteria.</title>
        <authorList>
            <person name="Neuenschwander S.M."/>
            <person name="Salcher M."/>
            <person name="Ghai R."/>
            <person name="Pernthaler J."/>
        </authorList>
    </citation>
    <scope>NUCLEOTIDE SEQUENCE [LARGE SCALE GENOMIC DNA]</scope>
    <source>
        <strain evidence="2">MMS-21-160</strain>
    </source>
</reference>
<gene>
    <name evidence="2" type="ORF">B1s21160_05380</name>
</gene>
<keyword evidence="1" id="KW-1133">Transmembrane helix</keyword>
<evidence type="ECO:0000313" key="2">
    <source>
        <dbReference type="EMBL" id="ASY13732.1"/>
    </source>
</evidence>
<dbReference type="KEGG" id="nhi:B1s21160_05380"/>